<dbReference type="HOGENOM" id="CLU_3127864_0_0_1"/>
<name>K3ZP97_SETIT</name>
<dbReference type="EMBL" id="AGNK02004659">
    <property type="status" value="NOT_ANNOTATED_CDS"/>
    <property type="molecule type" value="Genomic_DNA"/>
</dbReference>
<dbReference type="EnsemblPlants" id="KQK93783">
    <property type="protein sequence ID" value="KQK93783"/>
    <property type="gene ID" value="SETIT_028427mg"/>
</dbReference>
<dbReference type="InParanoid" id="K3ZP97"/>
<protein>
    <submittedName>
        <fullName evidence="1">Uncharacterized protein</fullName>
    </submittedName>
</protein>
<sequence length="50" mass="5918">MLVGWTNRLQRVYSNDEEGQCWCSRKENHEEQLALESWRAPEPQQNLVSA</sequence>
<organism evidence="1 2">
    <name type="scientific">Setaria italica</name>
    <name type="common">Foxtail millet</name>
    <name type="synonym">Panicum italicum</name>
    <dbReference type="NCBI Taxonomy" id="4555"/>
    <lineage>
        <taxon>Eukaryota</taxon>
        <taxon>Viridiplantae</taxon>
        <taxon>Streptophyta</taxon>
        <taxon>Embryophyta</taxon>
        <taxon>Tracheophyta</taxon>
        <taxon>Spermatophyta</taxon>
        <taxon>Magnoliopsida</taxon>
        <taxon>Liliopsida</taxon>
        <taxon>Poales</taxon>
        <taxon>Poaceae</taxon>
        <taxon>PACMAD clade</taxon>
        <taxon>Panicoideae</taxon>
        <taxon>Panicodae</taxon>
        <taxon>Paniceae</taxon>
        <taxon>Cenchrinae</taxon>
        <taxon>Setaria</taxon>
    </lineage>
</organism>
<proteinExistence type="predicted"/>
<evidence type="ECO:0000313" key="2">
    <source>
        <dbReference type="Proteomes" id="UP000004995"/>
    </source>
</evidence>
<dbReference type="AlphaFoldDB" id="K3ZP97"/>
<dbReference type="Gramene" id="KQK93783">
    <property type="protein sequence ID" value="KQK93783"/>
    <property type="gene ID" value="SETIT_028427mg"/>
</dbReference>
<reference evidence="1" key="2">
    <citation type="submission" date="2018-08" db="UniProtKB">
        <authorList>
            <consortium name="EnsemblPlants"/>
        </authorList>
    </citation>
    <scope>IDENTIFICATION</scope>
    <source>
        <strain evidence="1">Yugu1</strain>
    </source>
</reference>
<reference evidence="2" key="1">
    <citation type="journal article" date="2012" name="Nat. Biotechnol.">
        <title>Reference genome sequence of the model plant Setaria.</title>
        <authorList>
            <person name="Bennetzen J.L."/>
            <person name="Schmutz J."/>
            <person name="Wang H."/>
            <person name="Percifield R."/>
            <person name="Hawkins J."/>
            <person name="Pontaroli A.C."/>
            <person name="Estep M."/>
            <person name="Feng L."/>
            <person name="Vaughn J.N."/>
            <person name="Grimwood J."/>
            <person name="Jenkins J."/>
            <person name="Barry K."/>
            <person name="Lindquist E."/>
            <person name="Hellsten U."/>
            <person name="Deshpande S."/>
            <person name="Wang X."/>
            <person name="Wu X."/>
            <person name="Mitros T."/>
            <person name="Triplett J."/>
            <person name="Yang X."/>
            <person name="Ye C.Y."/>
            <person name="Mauro-Herrera M."/>
            <person name="Wang L."/>
            <person name="Li P."/>
            <person name="Sharma M."/>
            <person name="Sharma R."/>
            <person name="Ronald P.C."/>
            <person name="Panaud O."/>
            <person name="Kellogg E.A."/>
            <person name="Brutnell T.P."/>
            <person name="Doust A.N."/>
            <person name="Tuskan G.A."/>
            <person name="Rokhsar D."/>
            <person name="Devos K.M."/>
        </authorList>
    </citation>
    <scope>NUCLEOTIDE SEQUENCE [LARGE SCALE GENOMIC DNA]</scope>
    <source>
        <strain evidence="2">cv. Yugu1</strain>
    </source>
</reference>
<keyword evidence="2" id="KW-1185">Reference proteome</keyword>
<accession>K3ZP97</accession>
<evidence type="ECO:0000313" key="1">
    <source>
        <dbReference type="EnsemblPlants" id="KQK93783"/>
    </source>
</evidence>
<dbReference type="Proteomes" id="UP000004995">
    <property type="component" value="Unassembled WGS sequence"/>
</dbReference>